<sequence length="363" mass="42382">MSYFKLSPNGLNYAVREWGTLGNLRRIMARNDDRYEDWIKLGNRVLPNENPLVQFLLMFSVNVEWEPNYLINVIDTHIQQYASAVNFTSLYNRGKNHPLSLYPEKNHNTLLVVPFDKPSASQINGYFNNEINTLVPIFPIYTTDTKQRWNTIDLINTKVYELANPAYTIAQIDVYALVIGYWRHLKRGVEWGNSPHGYLAGLPLMNFYLYHNELTNYNYLNGNAGKIEVRKGPFNLEPYFQNLIDYTDFKNRYLLSQPMKSFTNFVEVNAVTNISVDQSKMIFPQAGKSLFFVQMSWVWTIASLGMVKPYLEYSNFIGAVDGKLRSDLKLYYQLSVTSQENQIKDPIWRKHFSMLHEEVSRLK</sequence>
<proteinExistence type="predicted"/>
<accession>A0A6B7ZEH0</accession>
<dbReference type="Proteomes" id="UP000464669">
    <property type="component" value="Segment"/>
</dbReference>
<evidence type="ECO:0000313" key="1">
    <source>
        <dbReference type="EMBL" id="QGH71898.1"/>
    </source>
</evidence>
<organism evidence="1 2">
    <name type="scientific">Klebsiella phage N1M2</name>
    <dbReference type="NCBI Taxonomy" id="2664939"/>
    <lineage>
        <taxon>Viruses</taxon>
        <taxon>Duplodnaviria</taxon>
        <taxon>Heunggongvirae</taxon>
        <taxon>Uroviricota</taxon>
        <taxon>Caudoviricetes</taxon>
        <taxon>Chimalliviridae</taxon>
        <taxon>Nimduovirus</taxon>
        <taxon>Nimduovirus N1M2</taxon>
    </lineage>
</organism>
<protein>
    <submittedName>
        <fullName evidence="1">Putative virion structural protein</fullName>
    </submittedName>
</protein>
<name>A0A6B7ZEH0_9CAUD</name>
<gene>
    <name evidence="1" type="ORF">N1M2_35</name>
</gene>
<reference evidence="1 2" key="1">
    <citation type="submission" date="2019-11" db="EMBL/GenBank/DDBJ databases">
        <authorList>
            <person name="Lewis R."/>
            <person name="Clooney A.G."/>
            <person name="Stockdale S.R."/>
            <person name="Buttimer C."/>
            <person name="Draper L.A."/>
            <person name="Ross R.P."/>
            <person name="Hill C."/>
        </authorList>
    </citation>
    <scope>NUCLEOTIDE SEQUENCE [LARGE SCALE GENOMIC DNA]</scope>
</reference>
<keyword evidence="2" id="KW-1185">Reference proteome</keyword>
<evidence type="ECO:0000313" key="2">
    <source>
        <dbReference type="Proteomes" id="UP000464669"/>
    </source>
</evidence>
<dbReference type="EMBL" id="MN642089">
    <property type="protein sequence ID" value="QGH71898.1"/>
    <property type="molecule type" value="Genomic_DNA"/>
</dbReference>